<dbReference type="PANTHER" id="PTHR33240:SF8">
    <property type="entry name" value="OS03G0439900 PROTEIN"/>
    <property type="match status" value="1"/>
</dbReference>
<feature type="region of interest" description="Disordered" evidence="1">
    <location>
        <begin position="320"/>
        <end position="341"/>
    </location>
</feature>
<sequence length="370" mass="41037">MEVDPVEDTLLIQFGQEEQQEHRILDNDALVIRALLANYEVGRVFIDSGSSTDILFGEAYDQMQLGDVPLDKVDTFLYGFAGEIVHPRGMISLPLTLGTTPLWRTYLLKFLVVDIPLAYNVILGRPMLNAFRAVISTYHMKVKFPVDEGVGEVRADILQACKCYIEAIKKGKNRVLDKIVEGNGHNKQGKDQIPGLEIKKDSPDNVQPVEELHTIELIPGSGVNIVITPPQGEDIEFAIRFDFKASNNEAGYEALALGMRMAQDAGASHLIAYSNSQLVVKQLKGEYETKEKMGDGYSGTIPNGTWIKKFPLGGHRLLHEGPEETPFTDGDRGTVGVGGSVDKMTEKTRRGWWNVHNLSEVLSEIAKEEK</sequence>
<name>A0AAW2MB44_9LAMI</name>
<proteinExistence type="predicted"/>
<dbReference type="AlphaFoldDB" id="A0AAW2MB44"/>
<reference evidence="3" key="2">
    <citation type="journal article" date="2024" name="Plant">
        <title>Genomic evolution and insights into agronomic trait innovations of Sesamum species.</title>
        <authorList>
            <person name="Miao H."/>
            <person name="Wang L."/>
            <person name="Qu L."/>
            <person name="Liu H."/>
            <person name="Sun Y."/>
            <person name="Le M."/>
            <person name="Wang Q."/>
            <person name="Wei S."/>
            <person name="Zheng Y."/>
            <person name="Lin W."/>
            <person name="Duan Y."/>
            <person name="Cao H."/>
            <person name="Xiong S."/>
            <person name="Wang X."/>
            <person name="Wei L."/>
            <person name="Li C."/>
            <person name="Ma Q."/>
            <person name="Ju M."/>
            <person name="Zhao R."/>
            <person name="Li G."/>
            <person name="Mu C."/>
            <person name="Tian Q."/>
            <person name="Mei H."/>
            <person name="Zhang T."/>
            <person name="Gao T."/>
            <person name="Zhang H."/>
        </authorList>
    </citation>
    <scope>NUCLEOTIDE SEQUENCE</scope>
    <source>
        <strain evidence="3">KEN8</strain>
    </source>
</reference>
<dbReference type="PANTHER" id="PTHR33240">
    <property type="entry name" value="OS08G0508500 PROTEIN"/>
    <property type="match status" value="1"/>
</dbReference>
<dbReference type="EMBL" id="JACGWM010000014">
    <property type="protein sequence ID" value="KAL0328303.1"/>
    <property type="molecule type" value="Genomic_DNA"/>
</dbReference>
<dbReference type="Gene3D" id="2.40.70.10">
    <property type="entry name" value="Acid Proteases"/>
    <property type="match status" value="1"/>
</dbReference>
<dbReference type="Pfam" id="PF13456">
    <property type="entry name" value="RVT_3"/>
    <property type="match status" value="1"/>
</dbReference>
<dbReference type="InterPro" id="IPR012337">
    <property type="entry name" value="RNaseH-like_sf"/>
</dbReference>
<comment type="caution">
    <text evidence="3">The sequence shown here is derived from an EMBL/GenBank/DDBJ whole genome shotgun (WGS) entry which is preliminary data.</text>
</comment>
<feature type="domain" description="RNase H type-1" evidence="2">
    <location>
        <begin position="221"/>
        <end position="292"/>
    </location>
</feature>
<protein>
    <recommendedName>
        <fullName evidence="2">RNase H type-1 domain-containing protein</fullName>
    </recommendedName>
</protein>
<evidence type="ECO:0000259" key="2">
    <source>
        <dbReference type="Pfam" id="PF13456"/>
    </source>
</evidence>
<dbReference type="GO" id="GO:0004523">
    <property type="term" value="F:RNA-DNA hybrid ribonuclease activity"/>
    <property type="evidence" value="ECO:0007669"/>
    <property type="project" value="InterPro"/>
</dbReference>
<dbReference type="Gene3D" id="3.30.420.10">
    <property type="entry name" value="Ribonuclease H-like superfamily/Ribonuclease H"/>
    <property type="match status" value="1"/>
</dbReference>
<organism evidence="3">
    <name type="scientific">Sesamum calycinum</name>
    <dbReference type="NCBI Taxonomy" id="2727403"/>
    <lineage>
        <taxon>Eukaryota</taxon>
        <taxon>Viridiplantae</taxon>
        <taxon>Streptophyta</taxon>
        <taxon>Embryophyta</taxon>
        <taxon>Tracheophyta</taxon>
        <taxon>Spermatophyta</taxon>
        <taxon>Magnoliopsida</taxon>
        <taxon>eudicotyledons</taxon>
        <taxon>Gunneridae</taxon>
        <taxon>Pentapetalae</taxon>
        <taxon>asterids</taxon>
        <taxon>lamiids</taxon>
        <taxon>Lamiales</taxon>
        <taxon>Pedaliaceae</taxon>
        <taxon>Sesamum</taxon>
    </lineage>
</organism>
<dbReference type="CDD" id="cd00303">
    <property type="entry name" value="retropepsin_like"/>
    <property type="match status" value="1"/>
</dbReference>
<evidence type="ECO:0000256" key="1">
    <source>
        <dbReference type="SAM" id="MobiDB-lite"/>
    </source>
</evidence>
<accession>A0AAW2MB44</accession>
<dbReference type="SUPFAM" id="SSF53098">
    <property type="entry name" value="Ribonuclease H-like"/>
    <property type="match status" value="1"/>
</dbReference>
<gene>
    <name evidence="3" type="ORF">Scaly_2262900</name>
</gene>
<dbReference type="InterPro" id="IPR036397">
    <property type="entry name" value="RNaseH_sf"/>
</dbReference>
<dbReference type="GO" id="GO:0003676">
    <property type="term" value="F:nucleic acid binding"/>
    <property type="evidence" value="ECO:0007669"/>
    <property type="project" value="InterPro"/>
</dbReference>
<dbReference type="InterPro" id="IPR002156">
    <property type="entry name" value="RNaseH_domain"/>
</dbReference>
<dbReference type="InterPro" id="IPR021109">
    <property type="entry name" value="Peptidase_aspartic_dom_sf"/>
</dbReference>
<reference evidence="3" key="1">
    <citation type="submission" date="2020-06" db="EMBL/GenBank/DDBJ databases">
        <authorList>
            <person name="Li T."/>
            <person name="Hu X."/>
            <person name="Zhang T."/>
            <person name="Song X."/>
            <person name="Zhang H."/>
            <person name="Dai N."/>
            <person name="Sheng W."/>
            <person name="Hou X."/>
            <person name="Wei L."/>
        </authorList>
    </citation>
    <scope>NUCLEOTIDE SEQUENCE</scope>
    <source>
        <strain evidence="3">KEN8</strain>
        <tissue evidence="3">Leaf</tissue>
    </source>
</reference>
<evidence type="ECO:0000313" key="3">
    <source>
        <dbReference type="EMBL" id="KAL0328303.1"/>
    </source>
</evidence>